<evidence type="ECO:0000256" key="1">
    <source>
        <dbReference type="SAM" id="Phobius"/>
    </source>
</evidence>
<dbReference type="EMBL" id="BART01002473">
    <property type="protein sequence ID" value="GAG62427.1"/>
    <property type="molecule type" value="Genomic_DNA"/>
</dbReference>
<organism evidence="2">
    <name type="scientific">marine sediment metagenome</name>
    <dbReference type="NCBI Taxonomy" id="412755"/>
    <lineage>
        <taxon>unclassified sequences</taxon>
        <taxon>metagenomes</taxon>
        <taxon>ecological metagenomes</taxon>
    </lineage>
</organism>
<comment type="caution">
    <text evidence="2">The sequence shown here is derived from an EMBL/GenBank/DDBJ whole genome shotgun (WGS) entry which is preliminary data.</text>
</comment>
<keyword evidence="1" id="KW-0812">Transmembrane</keyword>
<reference evidence="2" key="1">
    <citation type="journal article" date="2014" name="Front. Microbiol.">
        <title>High frequency of phylogenetically diverse reductive dehalogenase-homologous genes in deep subseafloor sedimentary metagenomes.</title>
        <authorList>
            <person name="Kawai M."/>
            <person name="Futagami T."/>
            <person name="Toyoda A."/>
            <person name="Takaki Y."/>
            <person name="Nishi S."/>
            <person name="Hori S."/>
            <person name="Arai W."/>
            <person name="Tsubouchi T."/>
            <person name="Morono Y."/>
            <person name="Uchiyama I."/>
            <person name="Ito T."/>
            <person name="Fujiyama A."/>
            <person name="Inagaki F."/>
            <person name="Takami H."/>
        </authorList>
    </citation>
    <scope>NUCLEOTIDE SEQUENCE</scope>
    <source>
        <strain evidence="2">Expedition CK06-06</strain>
    </source>
</reference>
<keyword evidence="1" id="KW-1133">Transmembrane helix</keyword>
<feature type="transmembrane region" description="Helical" evidence="1">
    <location>
        <begin position="50"/>
        <end position="72"/>
    </location>
</feature>
<protein>
    <recommendedName>
        <fullName evidence="3">Cobalamin biosynthesis protein CobD</fullName>
    </recommendedName>
</protein>
<gene>
    <name evidence="2" type="ORF">S01H4_07529</name>
</gene>
<evidence type="ECO:0000313" key="2">
    <source>
        <dbReference type="EMBL" id="GAG62427.1"/>
    </source>
</evidence>
<dbReference type="AlphaFoldDB" id="X0ZWY6"/>
<proteinExistence type="predicted"/>
<sequence length="73" mass="8088">MIKYIAAFAGALAVRVNGPNTYNGKFVDKPYIGTRFGKTRIEHIKKAGDIMLLSSLLWLSILWGITAAVKLYT</sequence>
<evidence type="ECO:0008006" key="3">
    <source>
        <dbReference type="Google" id="ProtNLM"/>
    </source>
</evidence>
<keyword evidence="1" id="KW-0472">Membrane</keyword>
<name>X0ZWY6_9ZZZZ</name>
<accession>X0ZWY6</accession>